<comment type="similarity">
    <text evidence="2 12 13">Belongs to the TonB-dependent receptor family.</text>
</comment>
<dbReference type="NCBIfam" id="TIGR01785">
    <property type="entry name" value="TonB-hemin"/>
    <property type="match status" value="1"/>
</dbReference>
<dbReference type="InterPro" id="IPR011662">
    <property type="entry name" value="Secretin/TonB_short_N"/>
</dbReference>
<evidence type="ECO:0000256" key="8">
    <source>
        <dbReference type="ARBA" id="ARBA00023004"/>
    </source>
</evidence>
<sequence>MSAIIKGRITGSRLALAIHLGLFATAGQAHAAAPVAGASQPATLMFDVPAQPLGGAVLAFADQAGLQVLFDSPRLQGLSSTALKGQYSVQEGLGRLLGSAPVEYRFTGERQVTLNRVSGQQDGALTVGTTTINANTHGKPSDWVYETPRSVAVITREQIDKRPPRHAADMLEETAGVYTAVNQRDPGLSVNIRGVQDYGRVNMNIDGMRQNFNVNGHQQRNGTMVIDPEFVSSIEIDKGSQSGMGGAAVLGGIASFKTLEASEFLADGKAYGGRLRAGNGIGKLGNGTHFNGSGVFAFGDERGDVLLGYSERHFGDYRAGTHNDQKLGTNLRARKAQPEAFDDWLNSEVGDMGSVTRSQIVKLGLNLPNDQRVQLSYLQSDSDSNDAWAYTADDAQSVYYQRVSKNNLNAKNVALDYNYTPDNPLIDFKAKVYYVTTQLERTNAPNLATPGTGNEVGGYTDHFQTDTWGLQADNTSRFDFKTLGRVSWNYGLEMYQDEFKPRSNKVEAVNLQGLLPYAEGATPGGKRTIASLFNNLQYEYDNWLTLDAGLRYDRYRLEGQTGMTLYKRDRFYNSLVGAKRVAEVFDIDNEEGHFSPTFGIGIKPGLEWMQLYARWGKGWRPPAVTETFMTGRPHGGSSSERVFPNPYLKAEESRDWEMGVNVFKEGLFFNDDRLGMKVAYFDTKIENFSFLNHSVSLPETSVGGFLGTMAYVNNTNATRFRGVEYQLNYDMGRAYANLSYTHMIGSNDFCSKNYYMGGAKTSGPRTTRIESYIRPDGRPGIRPVTTYEVLDDEVANNKESCGRIMGNATYMPADRGSLTLGARFLEKRLDTGVRVRYSSGNGANLDQHGYDFIDQALWPQYTLYDLYASYWMTDHLNLGLALENATDEAYFVAMGDANNLSLARGRTLSGMLEYRF</sequence>
<dbReference type="InterPro" id="IPR039426">
    <property type="entry name" value="TonB-dep_rcpt-like"/>
</dbReference>
<keyword evidence="8" id="KW-0408">Iron</keyword>
<dbReference type="Gene3D" id="3.55.50.30">
    <property type="match status" value="1"/>
</dbReference>
<keyword evidence="9 13" id="KW-0798">TonB box</keyword>
<keyword evidence="10 12" id="KW-0472">Membrane</keyword>
<keyword evidence="4 12" id="KW-1134">Transmembrane beta strand</keyword>
<dbReference type="InterPro" id="IPR010949">
    <property type="entry name" value="TonB_Hb/transfer/lactofer_rcpt"/>
</dbReference>
<evidence type="ECO:0000256" key="7">
    <source>
        <dbReference type="ARBA" id="ARBA00022729"/>
    </source>
</evidence>
<dbReference type="CDD" id="cd01347">
    <property type="entry name" value="ligand_gated_channel"/>
    <property type="match status" value="1"/>
</dbReference>
<evidence type="ECO:0000313" key="17">
    <source>
        <dbReference type="Proteomes" id="UP000255125"/>
    </source>
</evidence>
<evidence type="ECO:0000256" key="2">
    <source>
        <dbReference type="ARBA" id="ARBA00009810"/>
    </source>
</evidence>
<dbReference type="GO" id="GO:0009279">
    <property type="term" value="C:cell outer membrane"/>
    <property type="evidence" value="ECO:0007669"/>
    <property type="project" value="UniProtKB-SubCell"/>
</dbReference>
<dbReference type="InterPro" id="IPR012910">
    <property type="entry name" value="Plug_dom"/>
</dbReference>
<feature type="domain" description="Secretin/TonB short N-terminal" evidence="15">
    <location>
        <begin position="66"/>
        <end position="117"/>
    </location>
</feature>
<keyword evidence="11 12" id="KW-0998">Cell outer membrane</keyword>
<dbReference type="GO" id="GO:0044718">
    <property type="term" value="P:siderophore transmembrane transport"/>
    <property type="evidence" value="ECO:0007669"/>
    <property type="project" value="TreeGrafter"/>
</dbReference>
<dbReference type="PANTHER" id="PTHR30069">
    <property type="entry name" value="TONB-DEPENDENT OUTER MEMBRANE RECEPTOR"/>
    <property type="match status" value="1"/>
</dbReference>
<dbReference type="Pfam" id="PF00593">
    <property type="entry name" value="TonB_dep_Rec_b-barrel"/>
    <property type="match status" value="1"/>
</dbReference>
<evidence type="ECO:0000256" key="13">
    <source>
        <dbReference type="RuleBase" id="RU003357"/>
    </source>
</evidence>
<keyword evidence="16" id="KW-0675">Receptor</keyword>
<keyword evidence="5" id="KW-0410">Iron transport</keyword>
<keyword evidence="7 14" id="KW-0732">Signal</keyword>
<dbReference type="SUPFAM" id="SSF56935">
    <property type="entry name" value="Porins"/>
    <property type="match status" value="1"/>
</dbReference>
<dbReference type="InterPro" id="IPR037066">
    <property type="entry name" value="Plug_dom_sf"/>
</dbReference>
<dbReference type="PROSITE" id="PS52016">
    <property type="entry name" value="TONB_DEPENDENT_REC_3"/>
    <property type="match status" value="1"/>
</dbReference>
<dbReference type="InterPro" id="IPR011276">
    <property type="entry name" value="TonB_haem/Hb_rcpt"/>
</dbReference>
<evidence type="ECO:0000256" key="6">
    <source>
        <dbReference type="ARBA" id="ARBA00022692"/>
    </source>
</evidence>
<evidence type="ECO:0000256" key="11">
    <source>
        <dbReference type="ARBA" id="ARBA00023237"/>
    </source>
</evidence>
<dbReference type="Gene3D" id="2.170.130.10">
    <property type="entry name" value="TonB-dependent receptor, plug domain"/>
    <property type="match status" value="1"/>
</dbReference>
<comment type="subcellular location">
    <subcellularLocation>
        <location evidence="1 12">Cell outer membrane</location>
        <topology evidence="1 12">Multi-pass membrane protein</topology>
    </subcellularLocation>
</comment>
<proteinExistence type="inferred from homology"/>
<keyword evidence="5" id="KW-0406">Ion transport</keyword>
<dbReference type="NCBIfam" id="TIGR01786">
    <property type="entry name" value="TonB-hemlactrns"/>
    <property type="match status" value="1"/>
</dbReference>
<keyword evidence="6 12" id="KW-0812">Transmembrane</keyword>
<keyword evidence="3 12" id="KW-0813">Transport</keyword>
<evidence type="ECO:0000256" key="5">
    <source>
        <dbReference type="ARBA" id="ARBA00022496"/>
    </source>
</evidence>
<dbReference type="Proteomes" id="UP000255125">
    <property type="component" value="Unassembled WGS sequence"/>
</dbReference>
<evidence type="ECO:0000259" key="15">
    <source>
        <dbReference type="SMART" id="SM00965"/>
    </source>
</evidence>
<dbReference type="RefSeq" id="WP_115284370.1">
    <property type="nucleotide sequence ID" value="NZ_UGUS01000002.1"/>
</dbReference>
<evidence type="ECO:0000256" key="10">
    <source>
        <dbReference type="ARBA" id="ARBA00023136"/>
    </source>
</evidence>
<feature type="chain" id="PRO_5017087073" evidence="14">
    <location>
        <begin position="32"/>
        <end position="916"/>
    </location>
</feature>
<dbReference type="SMART" id="SM00965">
    <property type="entry name" value="STN"/>
    <property type="match status" value="1"/>
</dbReference>
<protein>
    <submittedName>
        <fullName evidence="16">Putative TonB-dependent receptor protein</fullName>
    </submittedName>
</protein>
<dbReference type="Pfam" id="PF07660">
    <property type="entry name" value="STN"/>
    <property type="match status" value="1"/>
</dbReference>
<dbReference type="OrthoDB" id="6046653at2"/>
<dbReference type="EMBL" id="UGUS01000002">
    <property type="protein sequence ID" value="SUD33505.1"/>
    <property type="molecule type" value="Genomic_DNA"/>
</dbReference>
<evidence type="ECO:0000256" key="9">
    <source>
        <dbReference type="ARBA" id="ARBA00023077"/>
    </source>
</evidence>
<evidence type="ECO:0000256" key="3">
    <source>
        <dbReference type="ARBA" id="ARBA00022448"/>
    </source>
</evidence>
<organism evidence="16 17">
    <name type="scientific">Pseudomonas fluorescens</name>
    <dbReference type="NCBI Taxonomy" id="294"/>
    <lineage>
        <taxon>Bacteria</taxon>
        <taxon>Pseudomonadati</taxon>
        <taxon>Pseudomonadota</taxon>
        <taxon>Gammaproteobacteria</taxon>
        <taxon>Pseudomonadales</taxon>
        <taxon>Pseudomonadaceae</taxon>
        <taxon>Pseudomonas</taxon>
    </lineage>
</organism>
<evidence type="ECO:0000256" key="1">
    <source>
        <dbReference type="ARBA" id="ARBA00004571"/>
    </source>
</evidence>
<evidence type="ECO:0000313" key="16">
    <source>
        <dbReference type="EMBL" id="SUD33505.1"/>
    </source>
</evidence>
<dbReference type="PANTHER" id="PTHR30069:SF41">
    <property type="entry name" value="HEME_HEMOPEXIN UTILIZATION PROTEIN C"/>
    <property type="match status" value="1"/>
</dbReference>
<gene>
    <name evidence="16" type="primary">hxuC_2</name>
    <name evidence="16" type="ORF">NCTC10392_04903</name>
</gene>
<dbReference type="GO" id="GO:0015344">
    <property type="term" value="F:siderophore uptake transmembrane transporter activity"/>
    <property type="evidence" value="ECO:0007669"/>
    <property type="project" value="TreeGrafter"/>
</dbReference>
<dbReference type="GO" id="GO:0015232">
    <property type="term" value="F:heme transmembrane transporter activity"/>
    <property type="evidence" value="ECO:0007669"/>
    <property type="project" value="InterPro"/>
</dbReference>
<evidence type="ECO:0000256" key="14">
    <source>
        <dbReference type="SAM" id="SignalP"/>
    </source>
</evidence>
<reference evidence="16 17" key="1">
    <citation type="submission" date="2018-06" db="EMBL/GenBank/DDBJ databases">
        <authorList>
            <consortium name="Pathogen Informatics"/>
            <person name="Doyle S."/>
        </authorList>
    </citation>
    <scope>NUCLEOTIDE SEQUENCE [LARGE SCALE GENOMIC DNA]</scope>
    <source>
        <strain evidence="16 17">NCTC10392</strain>
    </source>
</reference>
<evidence type="ECO:0000256" key="4">
    <source>
        <dbReference type="ARBA" id="ARBA00022452"/>
    </source>
</evidence>
<feature type="signal peptide" evidence="14">
    <location>
        <begin position="1"/>
        <end position="31"/>
    </location>
</feature>
<name>A0A379IJ87_PSEFL</name>
<evidence type="ECO:0000256" key="12">
    <source>
        <dbReference type="PROSITE-ProRule" id="PRU01360"/>
    </source>
</evidence>
<accession>A0A379IJ87</accession>
<dbReference type="Gene3D" id="2.40.170.20">
    <property type="entry name" value="TonB-dependent receptor, beta-barrel domain"/>
    <property type="match status" value="1"/>
</dbReference>
<dbReference type="InterPro" id="IPR000531">
    <property type="entry name" value="Beta-barrel_TonB"/>
</dbReference>
<dbReference type="InterPro" id="IPR036942">
    <property type="entry name" value="Beta-barrel_TonB_sf"/>
</dbReference>
<dbReference type="AlphaFoldDB" id="A0A379IJ87"/>
<dbReference type="Pfam" id="PF07715">
    <property type="entry name" value="Plug"/>
    <property type="match status" value="1"/>
</dbReference>